<organism evidence="1 2">
    <name type="scientific">Hyalomma asiaticum</name>
    <name type="common">Tick</name>
    <dbReference type="NCBI Taxonomy" id="266040"/>
    <lineage>
        <taxon>Eukaryota</taxon>
        <taxon>Metazoa</taxon>
        <taxon>Ecdysozoa</taxon>
        <taxon>Arthropoda</taxon>
        <taxon>Chelicerata</taxon>
        <taxon>Arachnida</taxon>
        <taxon>Acari</taxon>
        <taxon>Parasitiformes</taxon>
        <taxon>Ixodida</taxon>
        <taxon>Ixodoidea</taxon>
        <taxon>Ixodidae</taxon>
        <taxon>Hyalomminae</taxon>
        <taxon>Hyalomma</taxon>
    </lineage>
</organism>
<gene>
    <name evidence="1" type="ORF">HPB50_009564</name>
</gene>
<comment type="caution">
    <text evidence="1">The sequence shown here is derived from an EMBL/GenBank/DDBJ whole genome shotgun (WGS) entry which is preliminary data.</text>
</comment>
<protein>
    <submittedName>
        <fullName evidence="1">Uncharacterized protein</fullName>
    </submittedName>
</protein>
<evidence type="ECO:0000313" key="1">
    <source>
        <dbReference type="EMBL" id="KAH6945669.1"/>
    </source>
</evidence>
<dbReference type="Proteomes" id="UP000821845">
    <property type="component" value="Chromosome 1"/>
</dbReference>
<sequence length="183" mass="20030">MQVDTGSLLSIVTRPTYAQHRRHWPKLDTLSFQLTCFLRKLPVKGQLQVLVTYAGKIVNATLVVLGCSGPNLCGRDITQAFQLTGGPVLNVDVSDGQLRYHFEGQPPTPSDRKGEVSTPTNVNADPRAGFPCTSPIPLQIKEHKTAPAASGVPEEHDTCTENNEPQANTLCISTRRRKAPDRF</sequence>
<reference evidence="1" key="1">
    <citation type="submission" date="2020-05" db="EMBL/GenBank/DDBJ databases">
        <title>Large-scale comparative analyses of tick genomes elucidate their genetic diversity and vector capacities.</title>
        <authorList>
            <person name="Jia N."/>
            <person name="Wang J."/>
            <person name="Shi W."/>
            <person name="Du L."/>
            <person name="Sun Y."/>
            <person name="Zhan W."/>
            <person name="Jiang J."/>
            <person name="Wang Q."/>
            <person name="Zhang B."/>
            <person name="Ji P."/>
            <person name="Sakyi L.B."/>
            <person name="Cui X."/>
            <person name="Yuan T."/>
            <person name="Jiang B."/>
            <person name="Yang W."/>
            <person name="Lam T.T.-Y."/>
            <person name="Chang Q."/>
            <person name="Ding S."/>
            <person name="Wang X."/>
            <person name="Zhu J."/>
            <person name="Ruan X."/>
            <person name="Zhao L."/>
            <person name="Wei J."/>
            <person name="Que T."/>
            <person name="Du C."/>
            <person name="Cheng J."/>
            <person name="Dai P."/>
            <person name="Han X."/>
            <person name="Huang E."/>
            <person name="Gao Y."/>
            <person name="Liu J."/>
            <person name="Shao H."/>
            <person name="Ye R."/>
            <person name="Li L."/>
            <person name="Wei W."/>
            <person name="Wang X."/>
            <person name="Wang C."/>
            <person name="Yang T."/>
            <person name="Huo Q."/>
            <person name="Li W."/>
            <person name="Guo W."/>
            <person name="Chen H."/>
            <person name="Zhou L."/>
            <person name="Ni X."/>
            <person name="Tian J."/>
            <person name="Zhou Y."/>
            <person name="Sheng Y."/>
            <person name="Liu T."/>
            <person name="Pan Y."/>
            <person name="Xia L."/>
            <person name="Li J."/>
            <person name="Zhao F."/>
            <person name="Cao W."/>
        </authorList>
    </citation>
    <scope>NUCLEOTIDE SEQUENCE</scope>
    <source>
        <strain evidence="1">Hyas-2018</strain>
    </source>
</reference>
<accession>A0ACB7TLF4</accession>
<keyword evidence="2" id="KW-1185">Reference proteome</keyword>
<name>A0ACB7TLF4_HYAAI</name>
<proteinExistence type="predicted"/>
<dbReference type="EMBL" id="CM023481">
    <property type="protein sequence ID" value="KAH6945669.1"/>
    <property type="molecule type" value="Genomic_DNA"/>
</dbReference>
<evidence type="ECO:0000313" key="2">
    <source>
        <dbReference type="Proteomes" id="UP000821845"/>
    </source>
</evidence>